<dbReference type="Proteomes" id="UP000029981">
    <property type="component" value="Chromosome 5"/>
</dbReference>
<reference evidence="2 3" key="3">
    <citation type="journal article" date="2010" name="BMC Genomics">
        <title>Transcriptome sequencing and comparative analysis of cucumber flowers with different sex types.</title>
        <authorList>
            <person name="Guo S."/>
            <person name="Zheng Y."/>
            <person name="Joung J.G."/>
            <person name="Liu S."/>
            <person name="Zhang Z."/>
            <person name="Crasta O.R."/>
            <person name="Sobral B.W."/>
            <person name="Xu Y."/>
            <person name="Huang S."/>
            <person name="Fei Z."/>
        </authorList>
    </citation>
    <scope>NUCLEOTIDE SEQUENCE [LARGE SCALE GENOMIC DNA]</scope>
    <source>
        <strain evidence="3">cv. 9930</strain>
    </source>
</reference>
<accession>A0A0A0KN96</accession>
<gene>
    <name evidence="2" type="ORF">Csa_5G139550</name>
</gene>
<keyword evidence="3" id="KW-1185">Reference proteome</keyword>
<sequence>MQQADIMKIATLADKWAIRRDSNACMSAQMELFDVKQSDEDGRETSNTTPPRNSITFYPSNDSILSDIE</sequence>
<dbReference type="Gramene" id="KGN49877">
    <property type="protein sequence ID" value="KGN49877"/>
    <property type="gene ID" value="Csa_5G139550"/>
</dbReference>
<reference evidence="2 3" key="1">
    <citation type="journal article" date="2009" name="Nat. Genet.">
        <title>The genome of the cucumber, Cucumis sativus L.</title>
        <authorList>
            <person name="Huang S."/>
            <person name="Li R."/>
            <person name="Zhang Z."/>
            <person name="Li L."/>
            <person name="Gu X."/>
            <person name="Fan W."/>
            <person name="Lucas W.J."/>
            <person name="Wang X."/>
            <person name="Xie B."/>
            <person name="Ni P."/>
            <person name="Ren Y."/>
            <person name="Zhu H."/>
            <person name="Li J."/>
            <person name="Lin K."/>
            <person name="Jin W."/>
            <person name="Fei Z."/>
            <person name="Li G."/>
            <person name="Staub J."/>
            <person name="Kilian A."/>
            <person name="van der Vossen E.A."/>
            <person name="Wu Y."/>
            <person name="Guo J."/>
            <person name="He J."/>
            <person name="Jia Z."/>
            <person name="Ren Y."/>
            <person name="Tian G."/>
            <person name="Lu Y."/>
            <person name="Ruan J."/>
            <person name="Qian W."/>
            <person name="Wang M."/>
            <person name="Huang Q."/>
            <person name="Li B."/>
            <person name="Xuan Z."/>
            <person name="Cao J."/>
            <person name="Asan"/>
            <person name="Wu Z."/>
            <person name="Zhang J."/>
            <person name="Cai Q."/>
            <person name="Bai Y."/>
            <person name="Zhao B."/>
            <person name="Han Y."/>
            <person name="Li Y."/>
            <person name="Li X."/>
            <person name="Wang S."/>
            <person name="Shi Q."/>
            <person name="Liu S."/>
            <person name="Cho W.K."/>
            <person name="Kim J.Y."/>
            <person name="Xu Y."/>
            <person name="Heller-Uszynska K."/>
            <person name="Miao H."/>
            <person name="Cheng Z."/>
            <person name="Zhang S."/>
            <person name="Wu J."/>
            <person name="Yang Y."/>
            <person name="Kang H."/>
            <person name="Li M."/>
            <person name="Liang H."/>
            <person name="Ren X."/>
            <person name="Shi Z."/>
            <person name="Wen M."/>
            <person name="Jian M."/>
            <person name="Yang H."/>
            <person name="Zhang G."/>
            <person name="Yang Z."/>
            <person name="Chen R."/>
            <person name="Liu S."/>
            <person name="Li J."/>
            <person name="Ma L."/>
            <person name="Liu H."/>
            <person name="Zhou Y."/>
            <person name="Zhao J."/>
            <person name="Fang X."/>
            <person name="Li G."/>
            <person name="Fang L."/>
            <person name="Li Y."/>
            <person name="Liu D."/>
            <person name="Zheng H."/>
            <person name="Zhang Y."/>
            <person name="Qin N."/>
            <person name="Li Z."/>
            <person name="Yang G."/>
            <person name="Yang S."/>
            <person name="Bolund L."/>
            <person name="Kristiansen K."/>
            <person name="Zheng H."/>
            <person name="Li S."/>
            <person name="Zhang X."/>
            <person name="Yang H."/>
            <person name="Wang J."/>
            <person name="Sun R."/>
            <person name="Zhang B."/>
            <person name="Jiang S."/>
            <person name="Wang J."/>
            <person name="Du Y."/>
            <person name="Li S."/>
        </authorList>
    </citation>
    <scope>NUCLEOTIDE SEQUENCE [LARGE SCALE GENOMIC DNA]</scope>
    <source>
        <strain evidence="3">cv. 9930</strain>
    </source>
</reference>
<feature type="compositionally biased region" description="Polar residues" evidence="1">
    <location>
        <begin position="45"/>
        <end position="69"/>
    </location>
</feature>
<protein>
    <submittedName>
        <fullName evidence="2">Uncharacterized protein</fullName>
    </submittedName>
</protein>
<evidence type="ECO:0000313" key="3">
    <source>
        <dbReference type="Proteomes" id="UP000029981"/>
    </source>
</evidence>
<evidence type="ECO:0000313" key="2">
    <source>
        <dbReference type="EMBL" id="KGN49877.1"/>
    </source>
</evidence>
<dbReference type="EMBL" id="CM002926">
    <property type="protein sequence ID" value="KGN49877.1"/>
    <property type="molecule type" value="Genomic_DNA"/>
</dbReference>
<name>A0A0A0KN96_CUCSA</name>
<organism evidence="2 3">
    <name type="scientific">Cucumis sativus</name>
    <name type="common">Cucumber</name>
    <dbReference type="NCBI Taxonomy" id="3659"/>
    <lineage>
        <taxon>Eukaryota</taxon>
        <taxon>Viridiplantae</taxon>
        <taxon>Streptophyta</taxon>
        <taxon>Embryophyta</taxon>
        <taxon>Tracheophyta</taxon>
        <taxon>Spermatophyta</taxon>
        <taxon>Magnoliopsida</taxon>
        <taxon>eudicotyledons</taxon>
        <taxon>Gunneridae</taxon>
        <taxon>Pentapetalae</taxon>
        <taxon>rosids</taxon>
        <taxon>fabids</taxon>
        <taxon>Cucurbitales</taxon>
        <taxon>Cucurbitaceae</taxon>
        <taxon>Benincaseae</taxon>
        <taxon>Cucumis</taxon>
    </lineage>
</organism>
<proteinExistence type="predicted"/>
<evidence type="ECO:0000256" key="1">
    <source>
        <dbReference type="SAM" id="MobiDB-lite"/>
    </source>
</evidence>
<dbReference type="AlphaFoldDB" id="A0A0A0KN96"/>
<feature type="region of interest" description="Disordered" evidence="1">
    <location>
        <begin position="36"/>
        <end position="69"/>
    </location>
</feature>
<reference evidence="2 3" key="4">
    <citation type="journal article" date="2011" name="BMC Genomics">
        <title>RNA-Seq improves annotation of protein-coding genes in the cucumber genome.</title>
        <authorList>
            <person name="Li Z."/>
            <person name="Zhang Z."/>
            <person name="Yan P."/>
            <person name="Huang S."/>
            <person name="Fei Z."/>
            <person name="Lin K."/>
        </authorList>
    </citation>
    <scope>NUCLEOTIDE SEQUENCE [LARGE SCALE GENOMIC DNA]</scope>
    <source>
        <strain evidence="3">cv. 9930</strain>
    </source>
</reference>
<reference evidence="2 3" key="2">
    <citation type="journal article" date="2009" name="PLoS ONE">
        <title>An integrated genetic and cytogenetic map of the cucumber genome.</title>
        <authorList>
            <person name="Ren Y."/>
            <person name="Zhang Z."/>
            <person name="Liu J."/>
            <person name="Staub J.E."/>
            <person name="Han Y."/>
            <person name="Cheng Z."/>
            <person name="Li X."/>
            <person name="Lu J."/>
            <person name="Miao H."/>
            <person name="Kang H."/>
            <person name="Xie B."/>
            <person name="Gu X."/>
            <person name="Wang X."/>
            <person name="Du Y."/>
            <person name="Jin W."/>
            <person name="Huang S."/>
        </authorList>
    </citation>
    <scope>NUCLEOTIDE SEQUENCE [LARGE SCALE GENOMIC DNA]</scope>
    <source>
        <strain evidence="3">cv. 9930</strain>
    </source>
</reference>